<organism evidence="2 3">
    <name type="scientific">Aliarcobacter butzleri L351</name>
    <dbReference type="NCBI Taxonomy" id="1447259"/>
    <lineage>
        <taxon>Bacteria</taxon>
        <taxon>Pseudomonadati</taxon>
        <taxon>Campylobacterota</taxon>
        <taxon>Epsilonproteobacteria</taxon>
        <taxon>Campylobacterales</taxon>
        <taxon>Arcobacteraceae</taxon>
        <taxon>Aliarcobacter</taxon>
    </lineage>
</organism>
<dbReference type="AlphaFoldDB" id="A0A837J419"/>
<evidence type="ECO:0000256" key="1">
    <source>
        <dbReference type="SAM" id="SignalP"/>
    </source>
</evidence>
<reference evidence="2 3" key="1">
    <citation type="submission" date="2014-01" db="EMBL/GenBank/DDBJ databases">
        <title>Development of a Comparative Genomic Fingerprinting Assay for High Resolution Genotyping of Arcobacter butzleri.</title>
        <authorList>
            <person name="Webb A.L."/>
            <person name="Inglis G.D."/>
            <person name="Kruczkiewicz P."/>
            <person name="Selinger L.B."/>
            <person name="Taboada E.N."/>
        </authorList>
    </citation>
    <scope>NUCLEOTIDE SEQUENCE [LARGE SCALE GENOMIC DNA]</scope>
    <source>
        <strain evidence="2 3">L351</strain>
    </source>
</reference>
<evidence type="ECO:0000313" key="2">
    <source>
        <dbReference type="EMBL" id="KLD99992.1"/>
    </source>
</evidence>
<accession>A0A837J419</accession>
<dbReference type="EMBL" id="JAIS01000091">
    <property type="protein sequence ID" value="KLD99992.1"/>
    <property type="molecule type" value="Genomic_DNA"/>
</dbReference>
<gene>
    <name evidence="2" type="ORF">AF76_09150</name>
</gene>
<protein>
    <recommendedName>
        <fullName evidence="4">Porin domain-containing protein</fullName>
    </recommendedName>
</protein>
<dbReference type="NCBIfam" id="NF033923">
    <property type="entry name" value="opr_proin_2"/>
    <property type="match status" value="1"/>
</dbReference>
<dbReference type="NCBIfam" id="NF033922">
    <property type="entry name" value="opr_porin_1"/>
    <property type="match status" value="1"/>
</dbReference>
<dbReference type="InterPro" id="IPR023614">
    <property type="entry name" value="Porin_dom_sf"/>
</dbReference>
<sequence length="393" mass="43034">MKRLSLITCGLVLSSSFLFANEVKSFDDAFKSGKASGSLGLYGKHIDYSGTQPNYDGTKQVGKAGYLNGYGVLGYETASLYGFSAKTEFRGNLDLGEINNDDRKSGIAPFQNNALMTEGYLKYANDAFFVSAGRQAIDLEWLSDYHEAVVAGITAVPDTTIVLGWTKRKAESTAELSEDFWKINGNKGAYVADIKYTGFTGIELNPYYYSAPDLLDWYGLKTTFSTDYFGLIAHYAETNADSKFLIDTDGDNITDTQMKDGSIAHIELNTELKGFTAAVGYIKTDKDAGAGGMDLAGDNISPFEDGNHNYDPDAKTVYGSLGYTISDVTFGALYGQTKYDTNRIKENELNLSASYAFTESLATSLLYVNVDTETSINGEPDYDKWIATIEYTF</sequence>
<evidence type="ECO:0000313" key="3">
    <source>
        <dbReference type="Proteomes" id="UP000035526"/>
    </source>
</evidence>
<dbReference type="SUPFAM" id="SSF56935">
    <property type="entry name" value="Porins"/>
    <property type="match status" value="1"/>
</dbReference>
<dbReference type="Gene3D" id="2.40.160.10">
    <property type="entry name" value="Porin"/>
    <property type="match status" value="1"/>
</dbReference>
<comment type="caution">
    <text evidence="2">The sequence shown here is derived from an EMBL/GenBank/DDBJ whole genome shotgun (WGS) entry which is preliminary data.</text>
</comment>
<feature type="chain" id="PRO_5032297981" description="Porin domain-containing protein" evidence="1">
    <location>
        <begin position="21"/>
        <end position="393"/>
    </location>
</feature>
<evidence type="ECO:0008006" key="4">
    <source>
        <dbReference type="Google" id="ProtNLM"/>
    </source>
</evidence>
<name>A0A837J419_9BACT</name>
<dbReference type="Proteomes" id="UP000035526">
    <property type="component" value="Unassembled WGS sequence"/>
</dbReference>
<proteinExistence type="predicted"/>
<keyword evidence="1" id="KW-0732">Signal</keyword>
<feature type="signal peptide" evidence="1">
    <location>
        <begin position="1"/>
        <end position="20"/>
    </location>
</feature>
<dbReference type="RefSeq" id="WP_046992099.1">
    <property type="nucleotide sequence ID" value="NZ_JAIS01000091.1"/>
</dbReference>